<keyword evidence="2" id="KW-1185">Reference proteome</keyword>
<dbReference type="EMBL" id="EF101928">
    <property type="protein sequence ID" value="ABT16693.1"/>
    <property type="molecule type" value="Genomic_DNA"/>
</dbReference>
<gene>
    <name evidence="1" type="primary">z559R</name>
    <name evidence="1" type="ORF">ATCV1_z559R</name>
</gene>
<evidence type="ECO:0000313" key="1">
    <source>
        <dbReference type="EMBL" id="ABT16693.1"/>
    </source>
</evidence>
<accession>A7K9G9</accession>
<dbReference type="GeneID" id="5470451"/>
<dbReference type="RefSeq" id="YP_001427040.1">
    <property type="nucleotide sequence ID" value="NC_008724.1"/>
</dbReference>
<dbReference type="OrthoDB" id="41498at10239"/>
<dbReference type="KEGG" id="vg:5470451"/>
<name>A7K9G9_9PHYC</name>
<sequence>MSNFPGSGAYTLSGRISRLPDGGVYRLSKVISRACVVWFVNLLMPGKPTPSGLANAMKLSSYTTKSEALSALFTSQI</sequence>
<protein>
    <submittedName>
        <fullName evidence="1">Uncharacterized protein z559R</fullName>
    </submittedName>
</protein>
<organism evidence="1 2">
    <name type="scientific">Chlorovirus heliozoae</name>
    <dbReference type="NCBI Taxonomy" id="322019"/>
    <lineage>
        <taxon>Viruses</taxon>
        <taxon>Varidnaviria</taxon>
        <taxon>Bamfordvirae</taxon>
        <taxon>Nucleocytoviricota</taxon>
        <taxon>Megaviricetes</taxon>
        <taxon>Algavirales</taxon>
        <taxon>Phycodnaviridae</taxon>
        <taxon>Chlorovirus</taxon>
    </lineage>
</organism>
<reference evidence="1 2" key="1">
    <citation type="submission" date="2006-09" db="EMBL/GenBank/DDBJ databases">
        <title>Sequence and annotation of the 288-kb ATCV-1 virus that infects an endosymbiotic Chlorella strain of the heliozoon Acanthocystis turfacea.</title>
        <authorList>
            <person name="Fitzgerald L.A."/>
            <person name="Graves M.V."/>
            <person name="Li X."/>
            <person name="Pfitzner A.J.P."/>
            <person name="Hartigan J."/>
            <person name="Van Etten J.L."/>
        </authorList>
    </citation>
    <scope>NUCLEOTIDE SEQUENCE [LARGE SCALE GENOMIC DNA]</scope>
    <source>
        <strain evidence="1 2">ATCV-1</strain>
    </source>
</reference>
<dbReference type="Proteomes" id="UP000202420">
    <property type="component" value="Segment"/>
</dbReference>
<evidence type="ECO:0000313" key="2">
    <source>
        <dbReference type="Proteomes" id="UP000202420"/>
    </source>
</evidence>
<proteinExistence type="predicted"/>